<dbReference type="AlphaFoldDB" id="A0A382BGM6"/>
<evidence type="ECO:0000313" key="2">
    <source>
        <dbReference type="EMBL" id="SVB12661.1"/>
    </source>
</evidence>
<dbReference type="InterPro" id="IPR029024">
    <property type="entry name" value="TerB-like"/>
</dbReference>
<accession>A0A382BGM6</accession>
<dbReference type="EMBL" id="UINC01029628">
    <property type="protein sequence ID" value="SVB12661.1"/>
    <property type="molecule type" value="Genomic_DNA"/>
</dbReference>
<organism evidence="2">
    <name type="scientific">marine metagenome</name>
    <dbReference type="NCBI Taxonomy" id="408172"/>
    <lineage>
        <taxon>unclassified sequences</taxon>
        <taxon>metagenomes</taxon>
        <taxon>ecological metagenomes</taxon>
    </lineage>
</organism>
<feature type="compositionally biased region" description="Basic and acidic residues" evidence="1">
    <location>
        <begin position="1"/>
        <end position="11"/>
    </location>
</feature>
<reference evidence="2" key="1">
    <citation type="submission" date="2018-05" db="EMBL/GenBank/DDBJ databases">
        <authorList>
            <person name="Lanie J.A."/>
            <person name="Ng W.-L."/>
            <person name="Kazmierczak K.M."/>
            <person name="Andrzejewski T.M."/>
            <person name="Davidsen T.M."/>
            <person name="Wayne K.J."/>
            <person name="Tettelin H."/>
            <person name="Glass J.I."/>
            <person name="Rusch D."/>
            <person name="Podicherti R."/>
            <person name="Tsui H.-C.T."/>
            <person name="Winkler M.E."/>
        </authorList>
    </citation>
    <scope>NUCLEOTIDE SEQUENCE</scope>
</reference>
<evidence type="ECO:0000256" key="1">
    <source>
        <dbReference type="SAM" id="MobiDB-lite"/>
    </source>
</evidence>
<sequence length="143" mass="16523">MGLFNKKKEPEFNPPEDMSPLESVTHLFAAIQLADQDANFEERKSWSRSIEELFPDFSKNRAENFLNDAYQVLSNQPYSEKSEYLVRILERIKTLLSPEQINSIGPKIADLIEADGIVMTTEMEIAKLIEKKLNIKIIINEDY</sequence>
<proteinExistence type="predicted"/>
<protein>
    <recommendedName>
        <fullName evidence="3">Co-chaperone DjlA N-terminal domain-containing protein</fullName>
    </recommendedName>
</protein>
<evidence type="ECO:0008006" key="3">
    <source>
        <dbReference type="Google" id="ProtNLM"/>
    </source>
</evidence>
<gene>
    <name evidence="2" type="ORF">METZ01_LOCUS165515</name>
</gene>
<name>A0A382BGM6_9ZZZZ</name>
<dbReference type="Gene3D" id="1.10.3680.10">
    <property type="entry name" value="TerB-like"/>
    <property type="match status" value="1"/>
</dbReference>
<feature type="region of interest" description="Disordered" evidence="1">
    <location>
        <begin position="1"/>
        <end position="20"/>
    </location>
</feature>